<dbReference type="PROSITE" id="PS50174">
    <property type="entry name" value="G_PATCH"/>
    <property type="match status" value="1"/>
</dbReference>
<dbReference type="AlphaFoldDB" id="A0A1A8S068"/>
<reference evidence="5" key="2">
    <citation type="submission" date="2016-06" db="EMBL/GenBank/DDBJ databases">
        <title>The genome of a short-lived fish provides insights into sex chromosome evolution and the genetic control of aging.</title>
        <authorList>
            <person name="Reichwald K."/>
            <person name="Felder M."/>
            <person name="Petzold A."/>
            <person name="Koch P."/>
            <person name="Groth M."/>
            <person name="Platzer M."/>
        </authorList>
    </citation>
    <scope>NUCLEOTIDE SEQUENCE</scope>
    <source>
        <tissue evidence="5">Brain</tissue>
    </source>
</reference>
<dbReference type="InterPro" id="IPR000467">
    <property type="entry name" value="G_patch_dom"/>
</dbReference>
<dbReference type="PANTHER" id="PTHR46528:SF1">
    <property type="entry name" value="PROTEIN SON"/>
    <property type="match status" value="1"/>
</dbReference>
<dbReference type="GO" id="GO:0006360">
    <property type="term" value="P:transcription by RNA polymerase I"/>
    <property type="evidence" value="ECO:0007669"/>
    <property type="project" value="InterPro"/>
</dbReference>
<evidence type="ECO:0000256" key="1">
    <source>
        <dbReference type="PROSITE-ProRule" id="PRU00266"/>
    </source>
</evidence>
<dbReference type="SMART" id="SM00443">
    <property type="entry name" value="G_patch"/>
    <property type="match status" value="1"/>
</dbReference>
<name>A0A1A8S068_9TELE</name>
<feature type="region of interest" description="Disordered" evidence="2">
    <location>
        <begin position="1"/>
        <end position="30"/>
    </location>
</feature>
<dbReference type="GO" id="GO:0051726">
    <property type="term" value="P:regulation of cell cycle"/>
    <property type="evidence" value="ECO:0007669"/>
    <property type="project" value="InterPro"/>
</dbReference>
<dbReference type="Pfam" id="PF00035">
    <property type="entry name" value="dsrm"/>
    <property type="match status" value="1"/>
</dbReference>
<gene>
    <name evidence="5" type="primary">SON</name>
</gene>
<dbReference type="Gene3D" id="6.20.250.70">
    <property type="match status" value="1"/>
</dbReference>
<feature type="domain" description="DRBM" evidence="3">
    <location>
        <begin position="1015"/>
        <end position="1085"/>
    </location>
</feature>
<feature type="domain" description="G-patch" evidence="4">
    <location>
        <begin position="950"/>
        <end position="996"/>
    </location>
</feature>
<reference evidence="5" key="1">
    <citation type="submission" date="2016-05" db="EMBL/GenBank/DDBJ databases">
        <authorList>
            <person name="Lavstsen T."/>
            <person name="Jespersen J.S."/>
        </authorList>
    </citation>
    <scope>NUCLEOTIDE SEQUENCE</scope>
    <source>
        <tissue evidence="5">Brain</tissue>
    </source>
</reference>
<dbReference type="EMBL" id="HAEH01021102">
    <property type="protein sequence ID" value="SBS11810.1"/>
    <property type="molecule type" value="Transcribed_RNA"/>
</dbReference>
<evidence type="ECO:0000256" key="2">
    <source>
        <dbReference type="SAM" id="MobiDB-lite"/>
    </source>
</evidence>
<feature type="region of interest" description="Disordered" evidence="2">
    <location>
        <begin position="215"/>
        <end position="405"/>
    </location>
</feature>
<feature type="compositionally biased region" description="Low complexity" evidence="2">
    <location>
        <begin position="338"/>
        <end position="364"/>
    </location>
</feature>
<dbReference type="InterPro" id="IPR013240">
    <property type="entry name" value="DNA-dir_RNA_pol1_su_RPA34"/>
</dbReference>
<evidence type="ECO:0000313" key="5">
    <source>
        <dbReference type="EMBL" id="SBS11810.1"/>
    </source>
</evidence>
<feature type="compositionally biased region" description="Basic and acidic residues" evidence="2">
    <location>
        <begin position="595"/>
        <end position="611"/>
    </location>
</feature>
<dbReference type="FunFam" id="3.30.160.20:FF:000053">
    <property type="entry name" value="protein SON isoform X1"/>
    <property type="match status" value="1"/>
</dbReference>
<feature type="compositionally biased region" description="Polar residues" evidence="2">
    <location>
        <begin position="458"/>
        <end position="471"/>
    </location>
</feature>
<dbReference type="GO" id="GO:0048024">
    <property type="term" value="P:regulation of mRNA splicing, via spliceosome"/>
    <property type="evidence" value="ECO:0007669"/>
    <property type="project" value="TreeGrafter"/>
</dbReference>
<dbReference type="Gene3D" id="3.30.160.20">
    <property type="match status" value="1"/>
</dbReference>
<feature type="compositionally biased region" description="Basic residues" evidence="2">
    <location>
        <begin position="229"/>
        <end position="239"/>
    </location>
</feature>
<protein>
    <submittedName>
        <fullName evidence="5">SON DNA binding protein</fullName>
    </submittedName>
</protein>
<dbReference type="GO" id="GO:0003723">
    <property type="term" value="F:RNA binding"/>
    <property type="evidence" value="ECO:0007669"/>
    <property type="project" value="UniProtKB-UniRule"/>
</dbReference>
<organism evidence="5">
    <name type="scientific">Nothobranchius rachovii</name>
    <name type="common">bluefin notho</name>
    <dbReference type="NCBI Taxonomy" id="451742"/>
    <lineage>
        <taxon>Eukaryota</taxon>
        <taxon>Metazoa</taxon>
        <taxon>Chordata</taxon>
        <taxon>Craniata</taxon>
        <taxon>Vertebrata</taxon>
        <taxon>Euteleostomi</taxon>
        <taxon>Actinopterygii</taxon>
        <taxon>Neopterygii</taxon>
        <taxon>Teleostei</taxon>
        <taxon>Neoteleostei</taxon>
        <taxon>Acanthomorphata</taxon>
        <taxon>Ovalentaria</taxon>
        <taxon>Atherinomorphae</taxon>
        <taxon>Cyprinodontiformes</taxon>
        <taxon>Nothobranchiidae</taxon>
        <taxon>Nothobranchius</taxon>
    </lineage>
</organism>
<dbReference type="PANTHER" id="PTHR46528">
    <property type="entry name" value="PROTEIN SON"/>
    <property type="match status" value="1"/>
</dbReference>
<dbReference type="InterPro" id="IPR032922">
    <property type="entry name" value="SON"/>
</dbReference>
<feature type="compositionally biased region" description="Polar residues" evidence="2">
    <location>
        <begin position="379"/>
        <end position="390"/>
    </location>
</feature>
<feature type="compositionally biased region" description="Basic residues" evidence="2">
    <location>
        <begin position="267"/>
        <end position="282"/>
    </location>
</feature>
<dbReference type="CDD" id="cd19870">
    <property type="entry name" value="DSRM_SON-like"/>
    <property type="match status" value="1"/>
</dbReference>
<feature type="compositionally biased region" description="Basic and acidic residues" evidence="2">
    <location>
        <begin position="572"/>
        <end position="581"/>
    </location>
</feature>
<dbReference type="PROSITE" id="PS50137">
    <property type="entry name" value="DS_RBD"/>
    <property type="match status" value="1"/>
</dbReference>
<feature type="compositionally biased region" description="Polar residues" evidence="2">
    <location>
        <begin position="815"/>
        <end position="828"/>
    </location>
</feature>
<feature type="region of interest" description="Disordered" evidence="2">
    <location>
        <begin position="438"/>
        <end position="611"/>
    </location>
</feature>
<proteinExistence type="predicted"/>
<dbReference type="Pfam" id="PF01585">
    <property type="entry name" value="G-patch"/>
    <property type="match status" value="1"/>
</dbReference>
<evidence type="ECO:0000259" key="3">
    <source>
        <dbReference type="PROSITE" id="PS50137"/>
    </source>
</evidence>
<dbReference type="Pfam" id="PF08208">
    <property type="entry name" value="RNA_polI_A34"/>
    <property type="match status" value="1"/>
</dbReference>
<sequence length="1110" mass="121320">MSKDISSSSSEDEAKNPAAEPPPEPNRKKTKYECPEDFACFCHAPCSSTLTANLTTGENELWLIKAPASFDPKCLSGVRVPLSGLQTVTVSAAGETGGGSRVFSILASNRCSSELRLMTADRPSSDGATLAPTFSGLLNVCESYADGSANRVPRVIPIAPPPSIPPGLKQRFLPFGSKVPTLTYIAESEVDGAAFGPSSTTLRPLVFKTFVEEASQERREDGAEEDGRKKKKKKKKERRIKSEEMQEVKQEPLDASEEEVAIPFQEKRKKKRKKKKKKKRRKSGENSSDSDSEITAKQREDGGGLSSLRRQEELPDIIPKQDSSNKEKVHEKRHQTTSPFSPSHSCSQSHSCTDQRSSLPSSRNNRQRSRTRSPSSPQCHRTQSSVADGSSSEKRECLYGSTQSHRCSLKNLQPSLLTISPTQRLIQEEMIESRICPLESSAQNVTPVGGQGEKASGSGPSQPTLNKSISTEPERTSESNLSECKASDSSRSEDKSPVKKKRRQSSSPQRSKEKRSSKKQKRSKSPHRSYKRRSRSRSRSGRKRSRSRSRNRRSRRSFSRSLSRSRRTTFSQRDRWKREPSHSPVLILRKKRSPVRKDRSRSSSPHRVSELDKEQLLEIAKANAAAMCVKAGMPIPAILRSAMLPLALPSMAMNAAMASMTAASVTAALSNMGTLSSLLPLPTIINKPPPTSAQTNTAALEEVKKKVAKQANSISIKEFTDKCKMIADSTVELPVALPHVSDEEDDGKLFGGTAVREQKVISFNINSTTVRPLVRSDADMAKEFPVSSGSQHRKKEGETPGAYGEWVPVDKTTEKTPATSKKSNAPTVSPTPPSSEKPVSVGLPDVVEQPVPDSDSVFPDARQQPVDISQAVTERIKAQRRLAENPYDISAMCMLSRAQEQVDAWAQSSNVPGLFTGSTGAQVLSSEELSSSGPQAWLKKDQFLKAAPVSGGVGEFLMRKMGWRTGEGLGRNREGTVEPIIIDFKVDRKGLVAEGEKPQKQTGGLVVTKDLMGKHPVSALIELCNKKRIMQPDFVMVHHSGPDHRKNFLFKVTVNGVDYQPQTASPNKKHAKAMAATVALQALGEVPVDGPGLYTGPVFTAASTGPLFST</sequence>
<accession>A0A1A8S068</accession>
<feature type="compositionally biased region" description="Basic residues" evidence="2">
    <location>
        <begin position="512"/>
        <end position="567"/>
    </location>
</feature>
<keyword evidence="1" id="KW-0694">RNA-binding</keyword>
<feature type="compositionally biased region" description="Basic and acidic residues" evidence="2">
    <location>
        <begin position="215"/>
        <end position="228"/>
    </location>
</feature>
<dbReference type="SUPFAM" id="SSF54768">
    <property type="entry name" value="dsRNA-binding domain-like"/>
    <property type="match status" value="1"/>
</dbReference>
<dbReference type="SMART" id="SM00358">
    <property type="entry name" value="DSRM"/>
    <property type="match status" value="1"/>
</dbReference>
<dbReference type="InterPro" id="IPR014720">
    <property type="entry name" value="dsRBD_dom"/>
</dbReference>
<feature type="region of interest" description="Disordered" evidence="2">
    <location>
        <begin position="784"/>
        <end position="863"/>
    </location>
</feature>
<feature type="compositionally biased region" description="Basic and acidic residues" evidence="2">
    <location>
        <begin position="240"/>
        <end position="252"/>
    </location>
</feature>
<feature type="compositionally biased region" description="Basic and acidic residues" evidence="2">
    <location>
        <begin position="485"/>
        <end position="497"/>
    </location>
</feature>
<evidence type="ECO:0000259" key="4">
    <source>
        <dbReference type="PROSITE" id="PS50174"/>
    </source>
</evidence>